<dbReference type="OrthoDB" id="2225763at2759"/>
<dbReference type="AlphaFoldDB" id="I1C4K0"/>
<reference evidence="1 2" key="1">
    <citation type="journal article" date="2009" name="PLoS Genet.">
        <title>Genomic analysis of the basal lineage fungus Rhizopus oryzae reveals a whole-genome duplication.</title>
        <authorList>
            <person name="Ma L.-J."/>
            <person name="Ibrahim A.S."/>
            <person name="Skory C."/>
            <person name="Grabherr M.G."/>
            <person name="Burger G."/>
            <person name="Butler M."/>
            <person name="Elias M."/>
            <person name="Idnurm A."/>
            <person name="Lang B.F."/>
            <person name="Sone T."/>
            <person name="Abe A."/>
            <person name="Calvo S.E."/>
            <person name="Corrochano L.M."/>
            <person name="Engels R."/>
            <person name="Fu J."/>
            <person name="Hansberg W."/>
            <person name="Kim J.-M."/>
            <person name="Kodira C.D."/>
            <person name="Koehrsen M.J."/>
            <person name="Liu B."/>
            <person name="Miranda-Saavedra D."/>
            <person name="O'Leary S."/>
            <person name="Ortiz-Castellanos L."/>
            <person name="Poulter R."/>
            <person name="Rodriguez-Romero J."/>
            <person name="Ruiz-Herrera J."/>
            <person name="Shen Y.-Q."/>
            <person name="Zeng Q."/>
            <person name="Galagan J."/>
            <person name="Birren B.W."/>
            <person name="Cuomo C.A."/>
            <person name="Wickes B.L."/>
        </authorList>
    </citation>
    <scope>NUCLEOTIDE SEQUENCE [LARGE SCALE GENOMIC DNA]</scope>
    <source>
        <strain evidence="2">RA 99-880 / ATCC MYA-4621 / FGSC 9543 / NRRL 43880</strain>
    </source>
</reference>
<dbReference type="VEuPathDB" id="FungiDB:RO3G_08085"/>
<organism evidence="1 2">
    <name type="scientific">Rhizopus delemar (strain RA 99-880 / ATCC MYA-4621 / FGSC 9543 / NRRL 43880)</name>
    <name type="common">Mucormycosis agent</name>
    <name type="synonym">Rhizopus arrhizus var. delemar</name>
    <dbReference type="NCBI Taxonomy" id="246409"/>
    <lineage>
        <taxon>Eukaryota</taxon>
        <taxon>Fungi</taxon>
        <taxon>Fungi incertae sedis</taxon>
        <taxon>Mucoromycota</taxon>
        <taxon>Mucoromycotina</taxon>
        <taxon>Mucoromycetes</taxon>
        <taxon>Mucorales</taxon>
        <taxon>Mucorineae</taxon>
        <taxon>Rhizopodaceae</taxon>
        <taxon>Rhizopus</taxon>
    </lineage>
</organism>
<proteinExistence type="predicted"/>
<gene>
    <name evidence="1" type="ORF">RO3G_08085</name>
</gene>
<accession>I1C4K0</accession>
<dbReference type="RefSeq" id="XP_067518776.1">
    <property type="nucleotide sequence ID" value="XM_067662675.1"/>
</dbReference>
<name>I1C4K0_RHIO9</name>
<evidence type="ECO:0000313" key="2">
    <source>
        <dbReference type="Proteomes" id="UP000009138"/>
    </source>
</evidence>
<dbReference type="EMBL" id="CH476737">
    <property type="protein sequence ID" value="EIE83380.1"/>
    <property type="molecule type" value="Genomic_DNA"/>
</dbReference>
<protein>
    <submittedName>
        <fullName evidence="1">Uncharacterized protein</fullName>
    </submittedName>
</protein>
<dbReference type="eggNOG" id="ENOG502TADB">
    <property type="taxonomic scope" value="Eukaryota"/>
</dbReference>
<sequence>MTVSEDLPSGEAYGSNEHLPHLYYLSFDEGFCRNSFSASPSIITTRNKCFYKMPTIDRAVIWANEFNDLQAPDLKTRQQAVLKAKMEASESDDSLLIMYTDFLESVLKFYKTLNVNDTKDNALDRLKILYRHVFNENEHITNPNTKHLETSDHYIPDYKVSCRGNLIKLFDVLIVECKLNEKSFFPHKNDYLKLQLEMQIILNELIINNVDDHVSFDLLVKGLKCKMYMMWLQHDGQYICHEAQPFSLSDSTDQTLLCPSILSVFLALKEKIDALIERIHNRKKGKSNLLSYIRKGFDIPIIISDSFLHDTLSDTISA</sequence>
<dbReference type="GeneID" id="93615056"/>
<dbReference type="InParanoid" id="I1C4K0"/>
<keyword evidence="2" id="KW-1185">Reference proteome</keyword>
<evidence type="ECO:0000313" key="1">
    <source>
        <dbReference type="EMBL" id="EIE83380.1"/>
    </source>
</evidence>
<dbReference type="Proteomes" id="UP000009138">
    <property type="component" value="Unassembled WGS sequence"/>
</dbReference>